<name>A0A517Z989_9PLAN</name>
<feature type="region of interest" description="Disordered" evidence="1">
    <location>
        <begin position="32"/>
        <end position="52"/>
    </location>
</feature>
<dbReference type="KEGG" id="mri:Mal4_33830"/>
<accession>A0A517Z989</accession>
<dbReference type="RefSeq" id="WP_145370269.1">
    <property type="nucleotide sequence ID" value="NZ_CP036275.1"/>
</dbReference>
<dbReference type="Proteomes" id="UP000320496">
    <property type="component" value="Chromosome"/>
</dbReference>
<feature type="chain" id="PRO_5021906120" evidence="2">
    <location>
        <begin position="28"/>
        <end position="344"/>
    </location>
</feature>
<gene>
    <name evidence="3" type="ORF">Mal4_33830</name>
</gene>
<dbReference type="AlphaFoldDB" id="A0A517Z989"/>
<organism evidence="3 4">
    <name type="scientific">Maioricimonas rarisocia</name>
    <dbReference type="NCBI Taxonomy" id="2528026"/>
    <lineage>
        <taxon>Bacteria</taxon>
        <taxon>Pseudomonadati</taxon>
        <taxon>Planctomycetota</taxon>
        <taxon>Planctomycetia</taxon>
        <taxon>Planctomycetales</taxon>
        <taxon>Planctomycetaceae</taxon>
        <taxon>Maioricimonas</taxon>
    </lineage>
</organism>
<evidence type="ECO:0000313" key="3">
    <source>
        <dbReference type="EMBL" id="QDU39048.1"/>
    </source>
</evidence>
<proteinExistence type="predicted"/>
<evidence type="ECO:0000256" key="2">
    <source>
        <dbReference type="SAM" id="SignalP"/>
    </source>
</evidence>
<evidence type="ECO:0000313" key="4">
    <source>
        <dbReference type="Proteomes" id="UP000320496"/>
    </source>
</evidence>
<keyword evidence="4" id="KW-1185">Reference proteome</keyword>
<dbReference type="EMBL" id="CP036275">
    <property type="protein sequence ID" value="QDU39048.1"/>
    <property type="molecule type" value="Genomic_DNA"/>
</dbReference>
<sequence precursor="true">MQNPRSFTLALLAIAMLAAVISQTTVATALQNDDGGDSAAESKESPAEQSPDVLAKVDAEARRLLTEARDRLFQYSSVQARIAEQVSFPGRKFNAEGTYIAGPFPALRLEYEVQVGRTTGKLLQVCDGQILRTRREIGQVGGSADPAADALSDGARSTIQVTRRDIQQILRATQHRQQVPEAVLAAELGLGGLPALLAAIEKSMTFDAIRTEEFDGRDYRVIQGRWSDAFMATLNEQLRTGVPGMQQFIPDRVRIYLDAENLFPGRILYLKESSSDGERRTYRPLLSLEFRDVVINAPVDPDTFRYQAPPGVDEVDETKEYLKLIEGADIATEDASAGNGSAAP</sequence>
<dbReference type="OrthoDB" id="215442at2"/>
<evidence type="ECO:0000256" key="1">
    <source>
        <dbReference type="SAM" id="MobiDB-lite"/>
    </source>
</evidence>
<protein>
    <submittedName>
        <fullName evidence="3">Uncharacterized protein</fullName>
    </submittedName>
</protein>
<keyword evidence="2" id="KW-0732">Signal</keyword>
<reference evidence="3 4" key="1">
    <citation type="submission" date="2019-02" db="EMBL/GenBank/DDBJ databases">
        <title>Deep-cultivation of Planctomycetes and their phenomic and genomic characterization uncovers novel biology.</title>
        <authorList>
            <person name="Wiegand S."/>
            <person name="Jogler M."/>
            <person name="Boedeker C."/>
            <person name="Pinto D."/>
            <person name="Vollmers J."/>
            <person name="Rivas-Marin E."/>
            <person name="Kohn T."/>
            <person name="Peeters S.H."/>
            <person name="Heuer A."/>
            <person name="Rast P."/>
            <person name="Oberbeckmann S."/>
            <person name="Bunk B."/>
            <person name="Jeske O."/>
            <person name="Meyerdierks A."/>
            <person name="Storesund J.E."/>
            <person name="Kallscheuer N."/>
            <person name="Luecker S."/>
            <person name="Lage O.M."/>
            <person name="Pohl T."/>
            <person name="Merkel B.J."/>
            <person name="Hornburger P."/>
            <person name="Mueller R.-W."/>
            <person name="Bruemmer F."/>
            <person name="Labrenz M."/>
            <person name="Spormann A.M."/>
            <person name="Op den Camp H."/>
            <person name="Overmann J."/>
            <person name="Amann R."/>
            <person name="Jetten M.S.M."/>
            <person name="Mascher T."/>
            <person name="Medema M.H."/>
            <person name="Devos D.P."/>
            <person name="Kaster A.-K."/>
            <person name="Ovreas L."/>
            <person name="Rohde M."/>
            <person name="Galperin M.Y."/>
            <person name="Jogler C."/>
        </authorList>
    </citation>
    <scope>NUCLEOTIDE SEQUENCE [LARGE SCALE GENOMIC DNA]</scope>
    <source>
        <strain evidence="3 4">Mal4</strain>
    </source>
</reference>
<feature type="signal peptide" evidence="2">
    <location>
        <begin position="1"/>
        <end position="27"/>
    </location>
</feature>